<keyword evidence="3" id="KW-1185">Reference proteome</keyword>
<evidence type="ECO:0008006" key="4">
    <source>
        <dbReference type="Google" id="ProtNLM"/>
    </source>
</evidence>
<evidence type="ECO:0000313" key="3">
    <source>
        <dbReference type="Proteomes" id="UP000392064"/>
    </source>
</evidence>
<dbReference type="Proteomes" id="UP000392064">
    <property type="component" value="Chromosome"/>
</dbReference>
<reference evidence="2 3" key="1">
    <citation type="submission" date="2019-11" db="EMBL/GenBank/DDBJ databases">
        <authorList>
            <person name="Li J."/>
        </authorList>
    </citation>
    <scope>NUCLEOTIDE SEQUENCE [LARGE SCALE GENOMIC DNA]</scope>
    <source>
        <strain evidence="2 3">MF47</strain>
    </source>
</reference>
<dbReference type="EMBL" id="CP045737">
    <property type="protein sequence ID" value="QGG42090.1"/>
    <property type="molecule type" value="Genomic_DNA"/>
</dbReference>
<feature type="compositionally biased region" description="Low complexity" evidence="1">
    <location>
        <begin position="26"/>
        <end position="39"/>
    </location>
</feature>
<evidence type="ECO:0000256" key="1">
    <source>
        <dbReference type="SAM" id="MobiDB-lite"/>
    </source>
</evidence>
<proteinExistence type="predicted"/>
<protein>
    <recommendedName>
        <fullName evidence="4">Peptidase C39-like domain-containing protein</fullName>
    </recommendedName>
</protein>
<accession>A0A5Q2MPM1</accession>
<sequence length="232" mass="24675">MGIDRATRGVLALRTVLARLQDRSIAPPAATRTPAPRTPFEAASGTYTQPDPTTCGSAVLVMAEMLADPAYATFVATGRHPATGRTSQLSPAELFHAEALAMHRQTGRWRDRAGRLQSPWISALGTSPWGLARQLTLATAHPHRVDLVDPGRPGAAYDRIVDAVRAGHPVPLYVGNAWSPRHVVLVTAASTDALRVYEPAAGGAVTVTRSAFERGDVALAGWRVPWLAVVPS</sequence>
<organism evidence="2 3">
    <name type="scientific">Aeromicrobium yanjiei</name>
    <dbReference type="NCBI Taxonomy" id="2662028"/>
    <lineage>
        <taxon>Bacteria</taxon>
        <taxon>Bacillati</taxon>
        <taxon>Actinomycetota</taxon>
        <taxon>Actinomycetes</taxon>
        <taxon>Propionibacteriales</taxon>
        <taxon>Nocardioidaceae</taxon>
        <taxon>Aeromicrobium</taxon>
    </lineage>
</organism>
<evidence type="ECO:0000313" key="2">
    <source>
        <dbReference type="EMBL" id="QGG42090.1"/>
    </source>
</evidence>
<dbReference type="AlphaFoldDB" id="A0A5Q2MPM1"/>
<name>A0A5Q2MPM1_9ACTN</name>
<dbReference type="RefSeq" id="WP_153653439.1">
    <property type="nucleotide sequence ID" value="NZ_CP045737.1"/>
</dbReference>
<dbReference type="KEGG" id="aef:GEV26_12320"/>
<feature type="region of interest" description="Disordered" evidence="1">
    <location>
        <begin position="25"/>
        <end position="49"/>
    </location>
</feature>
<gene>
    <name evidence="2" type="ORF">GEV26_12320</name>
</gene>